<dbReference type="InterPro" id="IPR039315">
    <property type="entry name" value="CheW"/>
</dbReference>
<evidence type="ECO:0000256" key="1">
    <source>
        <dbReference type="ARBA" id="ARBA00004496"/>
    </source>
</evidence>
<keyword evidence="4" id="KW-0145">Chemotaxis</keyword>
<evidence type="ECO:0000256" key="3">
    <source>
        <dbReference type="ARBA" id="ARBA00022490"/>
    </source>
</evidence>
<dbReference type="PANTHER" id="PTHR22617">
    <property type="entry name" value="CHEMOTAXIS SENSOR HISTIDINE KINASE-RELATED"/>
    <property type="match status" value="1"/>
</dbReference>
<dbReference type="FunFam" id="2.40.50.180:FF:000002">
    <property type="entry name" value="Chemotaxis protein CheW"/>
    <property type="match status" value="1"/>
</dbReference>
<organism evidence="6 7">
    <name type="scientific">Formimonas warabiya</name>
    <dbReference type="NCBI Taxonomy" id="1761012"/>
    <lineage>
        <taxon>Bacteria</taxon>
        <taxon>Bacillati</taxon>
        <taxon>Bacillota</taxon>
        <taxon>Clostridia</taxon>
        <taxon>Eubacteriales</taxon>
        <taxon>Peptococcaceae</taxon>
        <taxon>Candidatus Formimonas</taxon>
    </lineage>
</organism>
<proteinExistence type="predicted"/>
<dbReference type="KEGG" id="fwa:DCMF_13500"/>
<evidence type="ECO:0000259" key="5">
    <source>
        <dbReference type="PROSITE" id="PS50851"/>
    </source>
</evidence>
<keyword evidence="7" id="KW-1185">Reference proteome</keyword>
<evidence type="ECO:0000313" key="6">
    <source>
        <dbReference type="EMBL" id="ATW25642.1"/>
    </source>
</evidence>
<feature type="domain" description="CheW-like" evidence="5">
    <location>
        <begin position="2"/>
        <end position="142"/>
    </location>
</feature>
<dbReference type="RefSeq" id="WP_148134901.1">
    <property type="nucleotide sequence ID" value="NZ_CP017634.1"/>
</dbReference>
<evidence type="ECO:0000256" key="2">
    <source>
        <dbReference type="ARBA" id="ARBA00021483"/>
    </source>
</evidence>
<dbReference type="OrthoDB" id="9794382at2"/>
<dbReference type="Pfam" id="PF01584">
    <property type="entry name" value="CheW"/>
    <property type="match status" value="1"/>
</dbReference>
<evidence type="ECO:0000256" key="4">
    <source>
        <dbReference type="ARBA" id="ARBA00022500"/>
    </source>
</evidence>
<protein>
    <recommendedName>
        <fullName evidence="2">Chemotaxis protein CheW</fullName>
    </recommendedName>
</protein>
<name>A0A3G1KT32_FORW1</name>
<gene>
    <name evidence="6" type="ORF">DCMF_13500</name>
</gene>
<dbReference type="GO" id="GO:0006935">
    <property type="term" value="P:chemotaxis"/>
    <property type="evidence" value="ECO:0007669"/>
    <property type="project" value="UniProtKB-KW"/>
</dbReference>
<dbReference type="Proteomes" id="UP000323521">
    <property type="component" value="Chromosome"/>
</dbReference>
<dbReference type="SUPFAM" id="SSF50341">
    <property type="entry name" value="CheW-like"/>
    <property type="match status" value="1"/>
</dbReference>
<dbReference type="InterPro" id="IPR036061">
    <property type="entry name" value="CheW-like_dom_sf"/>
</dbReference>
<dbReference type="InterPro" id="IPR002545">
    <property type="entry name" value="CheW-lke_dom"/>
</dbReference>
<dbReference type="Gene3D" id="2.30.30.40">
    <property type="entry name" value="SH3 Domains"/>
    <property type="match status" value="1"/>
</dbReference>
<keyword evidence="3" id="KW-0963">Cytoplasm</keyword>
<dbReference type="AlphaFoldDB" id="A0A3G1KT32"/>
<sequence length="154" mass="17459">MDNQFVLFKMVGELYGINITCVSEIIRMQQVTKIPKTPDFVEGIINLRGRIIPVIDLKKQLDLGGVEQTNDTRIIVVSIDQETVGLIVEEVTEVLTLPSESIEHISSMETKINLGFIQGIGRWNDKLIILLETKKILLDQQFRELTELVLEEPA</sequence>
<dbReference type="Gene3D" id="2.40.50.180">
    <property type="entry name" value="CheA-289, Domain 4"/>
    <property type="match status" value="1"/>
</dbReference>
<dbReference type="SMART" id="SM00260">
    <property type="entry name" value="CheW"/>
    <property type="match status" value="1"/>
</dbReference>
<dbReference type="CDD" id="cd00732">
    <property type="entry name" value="CheW"/>
    <property type="match status" value="1"/>
</dbReference>
<dbReference type="EMBL" id="CP017634">
    <property type="protein sequence ID" value="ATW25642.1"/>
    <property type="molecule type" value="Genomic_DNA"/>
</dbReference>
<dbReference type="GO" id="GO:0005829">
    <property type="term" value="C:cytosol"/>
    <property type="evidence" value="ECO:0007669"/>
    <property type="project" value="TreeGrafter"/>
</dbReference>
<comment type="subcellular location">
    <subcellularLocation>
        <location evidence="1">Cytoplasm</location>
    </subcellularLocation>
</comment>
<dbReference type="PROSITE" id="PS50851">
    <property type="entry name" value="CHEW"/>
    <property type="match status" value="1"/>
</dbReference>
<reference evidence="6 7" key="1">
    <citation type="submission" date="2016-10" db="EMBL/GenBank/DDBJ databases">
        <title>Complete Genome Sequence of Peptococcaceae strain DCMF.</title>
        <authorList>
            <person name="Edwards R.J."/>
            <person name="Holland S.I."/>
            <person name="Deshpande N.P."/>
            <person name="Wong Y.K."/>
            <person name="Ertan H."/>
            <person name="Manefield M."/>
            <person name="Russell T.L."/>
            <person name="Lee M.J."/>
        </authorList>
    </citation>
    <scope>NUCLEOTIDE SEQUENCE [LARGE SCALE GENOMIC DNA]</scope>
    <source>
        <strain evidence="6 7">DCMF</strain>
    </source>
</reference>
<accession>A0A3G1KT32</accession>
<evidence type="ECO:0000313" key="7">
    <source>
        <dbReference type="Proteomes" id="UP000323521"/>
    </source>
</evidence>
<dbReference type="GO" id="GO:0007165">
    <property type="term" value="P:signal transduction"/>
    <property type="evidence" value="ECO:0007669"/>
    <property type="project" value="InterPro"/>
</dbReference>
<dbReference type="PANTHER" id="PTHR22617:SF23">
    <property type="entry name" value="CHEMOTAXIS PROTEIN CHEW"/>
    <property type="match status" value="1"/>
</dbReference>